<dbReference type="InterPro" id="IPR016024">
    <property type="entry name" value="ARM-type_fold"/>
</dbReference>
<dbReference type="AlphaFoldDB" id="A0A0C2VHW9"/>
<dbReference type="RefSeq" id="WP_041123773.1">
    <property type="nucleotide sequence ID" value="NZ_JXRQ01000029.1"/>
</dbReference>
<keyword evidence="2" id="KW-0812">Transmembrane</keyword>
<keyword evidence="4" id="KW-1185">Reference proteome</keyword>
<evidence type="ECO:0000256" key="1">
    <source>
        <dbReference type="ARBA" id="ARBA00022737"/>
    </source>
</evidence>
<evidence type="ECO:0000313" key="4">
    <source>
        <dbReference type="Proteomes" id="UP000031950"/>
    </source>
</evidence>
<evidence type="ECO:0000313" key="3">
    <source>
        <dbReference type="EMBL" id="KIL43593.1"/>
    </source>
</evidence>
<protein>
    <recommendedName>
        <fullName evidence="5">HEAT repeat domain-containing protein</fullName>
    </recommendedName>
</protein>
<comment type="caution">
    <text evidence="3">The sequence shown here is derived from an EMBL/GenBank/DDBJ whole genome shotgun (WGS) entry which is preliminary data.</text>
</comment>
<feature type="transmembrane region" description="Helical" evidence="2">
    <location>
        <begin position="6"/>
        <end position="25"/>
    </location>
</feature>
<keyword evidence="2" id="KW-1133">Transmembrane helix</keyword>
<name>A0A0C2VHW9_9BACL</name>
<dbReference type="PATRIC" id="fig|135826.4.peg.3277"/>
<dbReference type="Pfam" id="PF02985">
    <property type="entry name" value="HEAT"/>
    <property type="match status" value="1"/>
</dbReference>
<proteinExistence type="predicted"/>
<accession>A0A0C2VHW9</accession>
<reference evidence="3 4" key="1">
    <citation type="submission" date="2015-01" db="EMBL/GenBank/DDBJ databases">
        <title>Genome sequence of Jeotgalibacillus alimentarius.</title>
        <authorList>
            <person name="Goh K.M."/>
            <person name="Chan K.-G."/>
            <person name="Yaakop A.S."/>
            <person name="Ee R."/>
            <person name="Gan H.M."/>
            <person name="Chan C.S."/>
        </authorList>
    </citation>
    <scope>NUCLEOTIDE SEQUENCE [LARGE SCALE GENOMIC DNA]</scope>
    <source>
        <strain evidence="3 4">YKJ-13</strain>
    </source>
</reference>
<dbReference type="InterPro" id="IPR000357">
    <property type="entry name" value="HEAT"/>
</dbReference>
<evidence type="ECO:0000256" key="2">
    <source>
        <dbReference type="SAM" id="Phobius"/>
    </source>
</evidence>
<dbReference type="EMBL" id="JXRQ01000029">
    <property type="protein sequence ID" value="KIL43593.1"/>
    <property type="molecule type" value="Genomic_DNA"/>
</dbReference>
<gene>
    <name evidence="3" type="ORF">KP77_32990</name>
</gene>
<organism evidence="3 4">
    <name type="scientific">Jeotgalibacillus alimentarius</name>
    <dbReference type="NCBI Taxonomy" id="135826"/>
    <lineage>
        <taxon>Bacteria</taxon>
        <taxon>Bacillati</taxon>
        <taxon>Bacillota</taxon>
        <taxon>Bacilli</taxon>
        <taxon>Bacillales</taxon>
        <taxon>Caryophanaceae</taxon>
        <taxon>Jeotgalibacillus</taxon>
    </lineage>
</organism>
<keyword evidence="2" id="KW-0472">Membrane</keyword>
<sequence length="344" mass="39918">MITAVLWVAGMFLLLQVILLAYLSFSKHRGIQRERLIDSNYTDILNPYLTYLSGESDREPSLPSEEMVRISVMEKLLLGYASNIKGAEQEMRLKQAAQQHLSDYYRRILKKGSWAERVNVLYYIEDFKMDSLQIEVKTHFLDLRDRDEEYRQSLRVLAGFGDEMLIQLLKRDEAFSTGFIKELLRRLPSDSVEQLKQAKDLPVIVKTSMLSYFGETGHYEHLPYVEKHLVHVEKEIRLKAIAALCQYRYISSAEKISGFLTSEQWEERMYGARLAGILQLTRYSTSLMKLAGDPNWWVRFAACEALKQMPDGEILLTFAAEGHEDSYARDMARQLQTMKTGVMR</sequence>
<dbReference type="Proteomes" id="UP000031950">
    <property type="component" value="Unassembled WGS sequence"/>
</dbReference>
<keyword evidence="1" id="KW-0677">Repeat</keyword>
<dbReference type="SUPFAM" id="SSF48371">
    <property type="entry name" value="ARM repeat"/>
    <property type="match status" value="1"/>
</dbReference>
<evidence type="ECO:0008006" key="5">
    <source>
        <dbReference type="Google" id="ProtNLM"/>
    </source>
</evidence>
<dbReference type="Gene3D" id="1.25.10.10">
    <property type="entry name" value="Leucine-rich Repeat Variant"/>
    <property type="match status" value="1"/>
</dbReference>
<dbReference type="OrthoDB" id="2112914at2"/>
<dbReference type="InterPro" id="IPR011989">
    <property type="entry name" value="ARM-like"/>
</dbReference>
<dbReference type="STRING" id="135826.KP77_32990"/>